<evidence type="ECO:0000313" key="10">
    <source>
        <dbReference type="Proteomes" id="UP000321306"/>
    </source>
</evidence>
<keyword evidence="2" id="KW-0813">Transport</keyword>
<reference evidence="9 10" key="1">
    <citation type="submission" date="2019-07" db="EMBL/GenBank/DDBJ databases">
        <title>Whole genome shotgun sequence of Deinococcus cellulosilyticus NBRC 106333.</title>
        <authorList>
            <person name="Hosoyama A."/>
            <person name="Uohara A."/>
            <person name="Ohji S."/>
            <person name="Ichikawa N."/>
        </authorList>
    </citation>
    <scope>NUCLEOTIDE SEQUENCE [LARGE SCALE GENOMIC DNA]</scope>
    <source>
        <strain evidence="9 10">NBRC 106333</strain>
    </source>
</reference>
<feature type="transmembrane region" description="Helical" evidence="7">
    <location>
        <begin position="167"/>
        <end position="184"/>
    </location>
</feature>
<feature type="transmembrane region" description="Helical" evidence="7">
    <location>
        <begin position="33"/>
        <end position="51"/>
    </location>
</feature>
<dbReference type="CDD" id="cd17329">
    <property type="entry name" value="MFS_MdtH_MDR_like"/>
    <property type="match status" value="1"/>
</dbReference>
<dbReference type="Pfam" id="PF07690">
    <property type="entry name" value="MFS_1"/>
    <property type="match status" value="1"/>
</dbReference>
<keyword evidence="3" id="KW-1003">Cell membrane</keyword>
<dbReference type="PANTHER" id="PTHR23517:SF2">
    <property type="entry name" value="MULTIDRUG RESISTANCE PROTEIN MDTH"/>
    <property type="match status" value="1"/>
</dbReference>
<feature type="transmembrane region" description="Helical" evidence="7">
    <location>
        <begin position="205"/>
        <end position="228"/>
    </location>
</feature>
<feature type="transmembrane region" description="Helical" evidence="7">
    <location>
        <begin position="357"/>
        <end position="378"/>
    </location>
</feature>
<organism evidence="9 10">
    <name type="scientific">Deinococcus cellulosilyticus (strain DSM 18568 / NBRC 106333 / KACC 11606 / 5516J-15)</name>
    <dbReference type="NCBI Taxonomy" id="1223518"/>
    <lineage>
        <taxon>Bacteria</taxon>
        <taxon>Thermotogati</taxon>
        <taxon>Deinococcota</taxon>
        <taxon>Deinococci</taxon>
        <taxon>Deinococcales</taxon>
        <taxon>Deinococcaceae</taxon>
        <taxon>Deinococcus</taxon>
    </lineage>
</organism>
<dbReference type="Proteomes" id="UP000321306">
    <property type="component" value="Unassembled WGS sequence"/>
</dbReference>
<proteinExistence type="predicted"/>
<keyword evidence="4 7" id="KW-0812">Transmembrane</keyword>
<name>A0A511N9K9_DEIC1</name>
<sequence>MTRAQRILLLDNLLMWLGFFMIIPLITVHFVNGLGWAAGAIGLVLAVRQLVQQGFTVVGGMLGDRYGLKLLICLGLLVRALGFASMAFADSVPLLMASAVFAAFGGALFDAPKSAAIVLLTPPEQRPRFYAIQGVSSNIGMAVGPLIGTLLIPYGFAAVSFMGASCYLISLVFSLVFLPSLRVTEKKPKGSTMQGLKLALRDAPFMRFQVIQIGFFFLWVQVNVALMLHATQHGGTSLTAWVYGVYAGFTSVLQYPIMKYASKRWSSQVLLAAGVGSMALGLGLMSFTTEPVSILLCTAVFAFGNLLAAPSQQTLIAGLTPPERAGTYLGVAALPLAIGGFLGNALGGVLFDVGKNLHFAALPWTIFFVVGSITALLIGQFKARSTQDAQAPTAV</sequence>
<feature type="transmembrane region" description="Helical" evidence="7">
    <location>
        <begin position="269"/>
        <end position="286"/>
    </location>
</feature>
<dbReference type="InterPro" id="IPR050171">
    <property type="entry name" value="MFS_Transporters"/>
</dbReference>
<dbReference type="AlphaFoldDB" id="A0A511N9K9"/>
<evidence type="ECO:0000256" key="4">
    <source>
        <dbReference type="ARBA" id="ARBA00022692"/>
    </source>
</evidence>
<feature type="transmembrane region" description="Helical" evidence="7">
    <location>
        <begin position="7"/>
        <end position="27"/>
    </location>
</feature>
<evidence type="ECO:0000256" key="6">
    <source>
        <dbReference type="ARBA" id="ARBA00023136"/>
    </source>
</evidence>
<evidence type="ECO:0000256" key="3">
    <source>
        <dbReference type="ARBA" id="ARBA00022475"/>
    </source>
</evidence>
<dbReference type="RefSeq" id="WP_146888920.1">
    <property type="nucleotide sequence ID" value="NZ_BJXB01000027.1"/>
</dbReference>
<evidence type="ECO:0000259" key="8">
    <source>
        <dbReference type="PROSITE" id="PS50850"/>
    </source>
</evidence>
<dbReference type="OrthoDB" id="56516at2"/>
<dbReference type="PRINTS" id="PR01035">
    <property type="entry name" value="TCRTETA"/>
</dbReference>
<dbReference type="InterPro" id="IPR036259">
    <property type="entry name" value="MFS_trans_sf"/>
</dbReference>
<evidence type="ECO:0000313" key="9">
    <source>
        <dbReference type="EMBL" id="GEM49061.1"/>
    </source>
</evidence>
<keyword evidence="6 7" id="KW-0472">Membrane</keyword>
<dbReference type="InterPro" id="IPR020846">
    <property type="entry name" value="MFS_dom"/>
</dbReference>
<accession>A0A511N9K9</accession>
<gene>
    <name evidence="9" type="ORF">DC3_46960</name>
</gene>
<evidence type="ECO:0000256" key="7">
    <source>
        <dbReference type="SAM" id="Phobius"/>
    </source>
</evidence>
<dbReference type="GO" id="GO:0005886">
    <property type="term" value="C:plasma membrane"/>
    <property type="evidence" value="ECO:0007669"/>
    <property type="project" value="UniProtKB-SubCell"/>
</dbReference>
<keyword evidence="10" id="KW-1185">Reference proteome</keyword>
<feature type="transmembrane region" description="Helical" evidence="7">
    <location>
        <begin position="95"/>
        <end position="120"/>
    </location>
</feature>
<dbReference type="InterPro" id="IPR001958">
    <property type="entry name" value="Tet-R_TetA/multi-R_MdtG-like"/>
</dbReference>
<dbReference type="PROSITE" id="PS50850">
    <property type="entry name" value="MFS"/>
    <property type="match status" value="1"/>
</dbReference>
<evidence type="ECO:0000256" key="5">
    <source>
        <dbReference type="ARBA" id="ARBA00022989"/>
    </source>
</evidence>
<feature type="transmembrane region" description="Helical" evidence="7">
    <location>
        <begin position="240"/>
        <end position="257"/>
    </location>
</feature>
<feature type="transmembrane region" description="Helical" evidence="7">
    <location>
        <begin position="71"/>
        <end position="89"/>
    </location>
</feature>
<comment type="subcellular location">
    <subcellularLocation>
        <location evidence="1">Cell membrane</location>
        <topology evidence="1">Multi-pass membrane protein</topology>
    </subcellularLocation>
</comment>
<dbReference type="GO" id="GO:0022857">
    <property type="term" value="F:transmembrane transporter activity"/>
    <property type="evidence" value="ECO:0007669"/>
    <property type="project" value="InterPro"/>
</dbReference>
<feature type="transmembrane region" description="Helical" evidence="7">
    <location>
        <begin position="292"/>
        <end position="308"/>
    </location>
</feature>
<dbReference type="Gene3D" id="1.20.1250.20">
    <property type="entry name" value="MFS general substrate transporter like domains"/>
    <property type="match status" value="1"/>
</dbReference>
<feature type="transmembrane region" description="Helical" evidence="7">
    <location>
        <begin position="141"/>
        <end position="161"/>
    </location>
</feature>
<keyword evidence="5 7" id="KW-1133">Transmembrane helix</keyword>
<protein>
    <submittedName>
        <fullName evidence="9">MFS transporter</fullName>
    </submittedName>
</protein>
<feature type="domain" description="Major facilitator superfamily (MFS) profile" evidence="8">
    <location>
        <begin position="4"/>
        <end position="387"/>
    </location>
</feature>
<feature type="transmembrane region" description="Helical" evidence="7">
    <location>
        <begin position="328"/>
        <end position="351"/>
    </location>
</feature>
<comment type="caution">
    <text evidence="9">The sequence shown here is derived from an EMBL/GenBank/DDBJ whole genome shotgun (WGS) entry which is preliminary data.</text>
</comment>
<evidence type="ECO:0000256" key="1">
    <source>
        <dbReference type="ARBA" id="ARBA00004651"/>
    </source>
</evidence>
<dbReference type="PANTHER" id="PTHR23517">
    <property type="entry name" value="RESISTANCE PROTEIN MDTM, PUTATIVE-RELATED-RELATED"/>
    <property type="match status" value="1"/>
</dbReference>
<dbReference type="SUPFAM" id="SSF103473">
    <property type="entry name" value="MFS general substrate transporter"/>
    <property type="match status" value="1"/>
</dbReference>
<evidence type="ECO:0000256" key="2">
    <source>
        <dbReference type="ARBA" id="ARBA00022448"/>
    </source>
</evidence>
<dbReference type="InterPro" id="IPR011701">
    <property type="entry name" value="MFS"/>
</dbReference>
<dbReference type="EMBL" id="BJXB01000027">
    <property type="protein sequence ID" value="GEM49061.1"/>
    <property type="molecule type" value="Genomic_DNA"/>
</dbReference>